<dbReference type="InParanoid" id="A0A077ZR27"/>
<sequence length="537" mass="62477">MSFQVKDKKKIALFRKSVQILTSSKDTFHIHFTKTHIRLFNTFQDDATYMFDFAATWFSKFVAPECILNDEIEILQVQCYRDAFLQGFNILDVSLTTHIALLCLIICQDTELEFLVTLESMVAGRFKVIKTREFFIIEATVPFAIEKDIRSDENYEFPEDQLLMDVDIQHLKNLRGIFKAKSKTEIMNLLFSDSCINFKGEINNKFGYEIVKKVIRSYGKYLSPEENKQSNFQITLSLRHILSLLKICEMIEGSFMSAMELIDLETCVSFLFTHSHERKDFKFCIGIGNVRFMPMDQPVMQSSNQQNQRLRKEPQPIPQNRRVIGNDNEQSHTHNQMAMKLEDNMTAGISAFNHGYSVTHLAQDEDTQNSNLSRAQQQQQNQKLINNMRPQQQSSTLQQQHQQMNQKRAALKGKRGVVDEEEYTNMTNNMGNGSNVKMEMDYDDDDQSHTLNNQNNGHSHQQQQFKNSDDEGGSPMRVDKFKKSTGKKSSTKSNKLVKKQREDDEEEEEAQSDYEDDQALLARKRNFYKEVDNEEFF</sequence>
<feature type="compositionally biased region" description="Basic residues" evidence="1">
    <location>
        <begin position="483"/>
        <end position="498"/>
    </location>
</feature>
<dbReference type="OrthoDB" id="312153at2759"/>
<accession>A0A077ZR27</accession>
<gene>
    <name evidence="2" type="primary">Contig7181.g7687</name>
    <name evidence="2" type="ORF">STYLEM_1301</name>
</gene>
<evidence type="ECO:0000313" key="2">
    <source>
        <dbReference type="EMBL" id="CDW72342.1"/>
    </source>
</evidence>
<protein>
    <submittedName>
        <fullName evidence="2">Uncharacterized protein</fullName>
    </submittedName>
</protein>
<dbReference type="EMBL" id="CCKQ01001237">
    <property type="protein sequence ID" value="CDW72342.1"/>
    <property type="molecule type" value="Genomic_DNA"/>
</dbReference>
<feature type="compositionally biased region" description="Low complexity" evidence="1">
    <location>
        <begin position="424"/>
        <end position="433"/>
    </location>
</feature>
<feature type="compositionally biased region" description="Low complexity" evidence="1">
    <location>
        <begin position="452"/>
        <end position="464"/>
    </location>
</feature>
<proteinExistence type="predicted"/>
<reference evidence="2 3" key="1">
    <citation type="submission" date="2014-06" db="EMBL/GenBank/DDBJ databases">
        <authorList>
            <person name="Swart Estienne"/>
        </authorList>
    </citation>
    <scope>NUCLEOTIDE SEQUENCE [LARGE SCALE GENOMIC DNA]</scope>
    <source>
        <strain evidence="2 3">130c</strain>
    </source>
</reference>
<evidence type="ECO:0000256" key="1">
    <source>
        <dbReference type="SAM" id="MobiDB-lite"/>
    </source>
</evidence>
<dbReference type="Proteomes" id="UP000039865">
    <property type="component" value="Unassembled WGS sequence"/>
</dbReference>
<evidence type="ECO:0000313" key="3">
    <source>
        <dbReference type="Proteomes" id="UP000039865"/>
    </source>
</evidence>
<feature type="region of interest" description="Disordered" evidence="1">
    <location>
        <begin position="389"/>
        <end position="519"/>
    </location>
</feature>
<feature type="region of interest" description="Disordered" evidence="1">
    <location>
        <begin position="300"/>
        <end position="330"/>
    </location>
</feature>
<feature type="compositionally biased region" description="Low complexity" evidence="1">
    <location>
        <begin position="389"/>
        <end position="406"/>
    </location>
</feature>
<organism evidence="2 3">
    <name type="scientific">Stylonychia lemnae</name>
    <name type="common">Ciliate</name>
    <dbReference type="NCBI Taxonomy" id="5949"/>
    <lineage>
        <taxon>Eukaryota</taxon>
        <taxon>Sar</taxon>
        <taxon>Alveolata</taxon>
        <taxon>Ciliophora</taxon>
        <taxon>Intramacronucleata</taxon>
        <taxon>Spirotrichea</taxon>
        <taxon>Stichotrichia</taxon>
        <taxon>Sporadotrichida</taxon>
        <taxon>Oxytrichidae</taxon>
        <taxon>Stylonychinae</taxon>
        <taxon>Stylonychia</taxon>
    </lineage>
</organism>
<dbReference type="AlphaFoldDB" id="A0A077ZR27"/>
<keyword evidence="3" id="KW-1185">Reference proteome</keyword>
<name>A0A077ZR27_STYLE</name>
<feature type="compositionally biased region" description="Acidic residues" evidence="1">
    <location>
        <begin position="503"/>
        <end position="518"/>
    </location>
</feature>